<feature type="transmembrane region" description="Helical" evidence="8">
    <location>
        <begin position="337"/>
        <end position="355"/>
    </location>
</feature>
<evidence type="ECO:0000256" key="3">
    <source>
        <dbReference type="ARBA" id="ARBA00022448"/>
    </source>
</evidence>
<gene>
    <name evidence="9" type="primary">yndE_2</name>
    <name evidence="9" type="ORF">NCTC503_02287</name>
</gene>
<feature type="transmembrane region" description="Helical" evidence="8">
    <location>
        <begin position="216"/>
        <end position="239"/>
    </location>
</feature>
<dbReference type="GO" id="GO:0009847">
    <property type="term" value="P:spore germination"/>
    <property type="evidence" value="ECO:0007669"/>
    <property type="project" value="InterPro"/>
</dbReference>
<proteinExistence type="inferred from homology"/>
<dbReference type="Pfam" id="PF03845">
    <property type="entry name" value="Spore_permease"/>
    <property type="match status" value="1"/>
</dbReference>
<feature type="transmembrane region" description="Helical" evidence="8">
    <location>
        <begin position="7"/>
        <end position="28"/>
    </location>
</feature>
<feature type="transmembrane region" description="Helical" evidence="8">
    <location>
        <begin position="121"/>
        <end position="138"/>
    </location>
</feature>
<keyword evidence="10" id="KW-1185">Reference proteome</keyword>
<protein>
    <submittedName>
        <fullName evidence="9">Spore germination protein</fullName>
    </submittedName>
</protein>
<name>A0A4U9RRB5_HATHI</name>
<dbReference type="InterPro" id="IPR004761">
    <property type="entry name" value="Spore_GerAB"/>
</dbReference>
<feature type="transmembrane region" description="Helical" evidence="8">
    <location>
        <begin position="80"/>
        <end position="106"/>
    </location>
</feature>
<evidence type="ECO:0000256" key="1">
    <source>
        <dbReference type="ARBA" id="ARBA00004141"/>
    </source>
</evidence>
<comment type="subcellular location">
    <subcellularLocation>
        <location evidence="1">Membrane</location>
        <topology evidence="1">Multi-pass membrane protein</topology>
    </subcellularLocation>
</comment>
<dbReference type="Proteomes" id="UP000308489">
    <property type="component" value="Chromosome 1"/>
</dbReference>
<feature type="transmembrane region" description="Helical" evidence="8">
    <location>
        <begin position="147"/>
        <end position="166"/>
    </location>
</feature>
<evidence type="ECO:0000256" key="4">
    <source>
        <dbReference type="ARBA" id="ARBA00022544"/>
    </source>
</evidence>
<feature type="transmembrane region" description="Helical" evidence="8">
    <location>
        <begin position="186"/>
        <end position="204"/>
    </location>
</feature>
<dbReference type="PANTHER" id="PTHR34975:SF2">
    <property type="entry name" value="SPORE GERMINATION PROTEIN A2"/>
    <property type="match status" value="1"/>
</dbReference>
<keyword evidence="5 8" id="KW-0812">Transmembrane</keyword>
<evidence type="ECO:0000256" key="5">
    <source>
        <dbReference type="ARBA" id="ARBA00022692"/>
    </source>
</evidence>
<dbReference type="EMBL" id="LR590481">
    <property type="protein sequence ID" value="VTQ94238.1"/>
    <property type="molecule type" value="Genomic_DNA"/>
</dbReference>
<keyword evidence="3" id="KW-0813">Transport</keyword>
<dbReference type="NCBIfam" id="TIGR00912">
    <property type="entry name" value="2A0309"/>
    <property type="match status" value="1"/>
</dbReference>
<evidence type="ECO:0000256" key="7">
    <source>
        <dbReference type="ARBA" id="ARBA00023136"/>
    </source>
</evidence>
<feature type="transmembrane region" description="Helical" evidence="8">
    <location>
        <begin position="40"/>
        <end position="59"/>
    </location>
</feature>
<feature type="transmembrane region" description="Helical" evidence="8">
    <location>
        <begin position="304"/>
        <end position="325"/>
    </location>
</feature>
<comment type="similarity">
    <text evidence="2">Belongs to the amino acid-polyamine-organocation (APC) superfamily. Spore germination protein (SGP) (TC 2.A.3.9) family.</text>
</comment>
<evidence type="ECO:0000256" key="6">
    <source>
        <dbReference type="ARBA" id="ARBA00022989"/>
    </source>
</evidence>
<dbReference type="Gene3D" id="1.20.1740.10">
    <property type="entry name" value="Amino acid/polyamine transporter I"/>
    <property type="match status" value="1"/>
</dbReference>
<dbReference type="PANTHER" id="PTHR34975">
    <property type="entry name" value="SPORE GERMINATION PROTEIN A2"/>
    <property type="match status" value="1"/>
</dbReference>
<organism evidence="9 10">
    <name type="scientific">Hathewaya histolytica</name>
    <name type="common">Clostridium histolyticum</name>
    <dbReference type="NCBI Taxonomy" id="1498"/>
    <lineage>
        <taxon>Bacteria</taxon>
        <taxon>Bacillati</taxon>
        <taxon>Bacillota</taxon>
        <taxon>Clostridia</taxon>
        <taxon>Eubacteriales</taxon>
        <taxon>Clostridiaceae</taxon>
        <taxon>Hathewaya</taxon>
    </lineage>
</organism>
<dbReference type="OrthoDB" id="2716906at2"/>
<evidence type="ECO:0000313" key="10">
    <source>
        <dbReference type="Proteomes" id="UP000308489"/>
    </source>
</evidence>
<dbReference type="AlphaFoldDB" id="A0A4U9RRB5"/>
<evidence type="ECO:0000256" key="8">
    <source>
        <dbReference type="SAM" id="Phobius"/>
    </source>
</evidence>
<dbReference type="RefSeq" id="WP_138210829.1">
    <property type="nucleotide sequence ID" value="NZ_CBCRUQ010000002.1"/>
</dbReference>
<accession>A0A4U9RRB5</accession>
<dbReference type="KEGG" id="hhw:NCTC503_02287"/>
<evidence type="ECO:0000256" key="2">
    <source>
        <dbReference type="ARBA" id="ARBA00007998"/>
    </source>
</evidence>
<dbReference type="GO" id="GO:0016020">
    <property type="term" value="C:membrane"/>
    <property type="evidence" value="ECO:0007669"/>
    <property type="project" value="UniProtKB-SubCell"/>
</dbReference>
<keyword evidence="6 8" id="KW-1133">Transmembrane helix</keyword>
<keyword evidence="4" id="KW-0309">Germination</keyword>
<evidence type="ECO:0000313" key="9">
    <source>
        <dbReference type="EMBL" id="VTQ94238.1"/>
    </source>
</evidence>
<reference evidence="9 10" key="1">
    <citation type="submission" date="2019-05" db="EMBL/GenBank/DDBJ databases">
        <authorList>
            <consortium name="Pathogen Informatics"/>
        </authorList>
    </citation>
    <scope>NUCLEOTIDE SEQUENCE [LARGE SCALE GENOMIC DNA]</scope>
    <source>
        <strain evidence="9 10">NCTC503</strain>
    </source>
</reference>
<feature type="transmembrane region" description="Helical" evidence="8">
    <location>
        <begin position="271"/>
        <end position="292"/>
    </location>
</feature>
<keyword evidence="7 8" id="KW-0472">Membrane</keyword>
<sequence>MKQNFKVGSYGIFCTMIVSIMGINIFYYPRTVTTIVETEGWIVTILACLIYIFFLKLIYKTMELNEFKTFDELIMANFGKILGSIILIIFCLYNIVFSGIGIRIFVEVLNMYLLPKTPSEFMIISFIIVGIFIVRGGIEAVIKFNEIIFWIVFIPLSITLMLTLNNCDFTNVLPVLNNAPVNYAKGTLKAMYAFIGTNIAYMIIPYAKNKDKLSKVLTKSTIFVAVSYIIVTVFALSIFGSNEIKSLLWPTISTIRSINIPGAFIERWEGVVMVFWILFFFTSFINMFNFSSEILGSVMKLKDVRFSAAIIAPIYYYVALSASNIAEVYEFRQKFPYAWINIAIMLFPICIYLFCKFKSKRGKTNEK</sequence>